<dbReference type="InterPro" id="IPR051814">
    <property type="entry name" value="NAD(P)H-dep_FMN_reductase"/>
</dbReference>
<evidence type="ECO:0000256" key="1">
    <source>
        <dbReference type="ARBA" id="ARBA00022630"/>
    </source>
</evidence>
<sequence length="226" mass="25092">MIAQIPDCCLLQESACPQPWARKGEAMSFKLLGINGSLTPPPSRTRSALDVALAGARAYDHALETEVLELRDFALEFCDGRAPEQYNADTRRALALIEEASAYLVATPIYRATYTGALKNFFDLVPNDPQGRDPLRGKVVGLIATGGSDHHYLVLEHQLRPLFGFFGAYIPPRAIYASSRDFDIQKQVQGRLVEELRQLGQEVLIQAHFLASASEIARPENLRIRQ</sequence>
<organism evidence="5 6">
    <name type="scientific">Ktedonosporobacter rubrisoli</name>
    <dbReference type="NCBI Taxonomy" id="2509675"/>
    <lineage>
        <taxon>Bacteria</taxon>
        <taxon>Bacillati</taxon>
        <taxon>Chloroflexota</taxon>
        <taxon>Ktedonobacteria</taxon>
        <taxon>Ktedonobacterales</taxon>
        <taxon>Ktedonosporobacteraceae</taxon>
        <taxon>Ktedonosporobacter</taxon>
    </lineage>
</organism>
<keyword evidence="3" id="KW-0560">Oxidoreductase</keyword>
<protein>
    <submittedName>
        <fullName evidence="5">NAD(P)H-dependent oxidoreductase</fullName>
    </submittedName>
</protein>
<dbReference type="AlphaFoldDB" id="A0A4P6JHN7"/>
<evidence type="ECO:0000313" key="5">
    <source>
        <dbReference type="EMBL" id="QBD74535.1"/>
    </source>
</evidence>
<evidence type="ECO:0000256" key="3">
    <source>
        <dbReference type="ARBA" id="ARBA00023002"/>
    </source>
</evidence>
<evidence type="ECO:0000256" key="2">
    <source>
        <dbReference type="ARBA" id="ARBA00022643"/>
    </source>
</evidence>
<dbReference type="InterPro" id="IPR005025">
    <property type="entry name" value="FMN_Rdtase-like_dom"/>
</dbReference>
<accession>A0A4P6JHN7</accession>
<evidence type="ECO:0000259" key="4">
    <source>
        <dbReference type="Pfam" id="PF03358"/>
    </source>
</evidence>
<dbReference type="Pfam" id="PF03358">
    <property type="entry name" value="FMN_red"/>
    <property type="match status" value="1"/>
</dbReference>
<keyword evidence="1" id="KW-0285">Flavoprotein</keyword>
<reference evidence="5 6" key="1">
    <citation type="submission" date="2019-01" db="EMBL/GenBank/DDBJ databases">
        <title>Ktedonosporobacter rubrisoli SCAWS-G2.</title>
        <authorList>
            <person name="Huang Y."/>
            <person name="Yan B."/>
        </authorList>
    </citation>
    <scope>NUCLEOTIDE SEQUENCE [LARGE SCALE GENOMIC DNA]</scope>
    <source>
        <strain evidence="5 6">SCAWS-G2</strain>
    </source>
</reference>
<dbReference type="SUPFAM" id="SSF52218">
    <property type="entry name" value="Flavoproteins"/>
    <property type="match status" value="1"/>
</dbReference>
<dbReference type="Proteomes" id="UP000290365">
    <property type="component" value="Chromosome"/>
</dbReference>
<dbReference type="OrthoDB" id="1643408at2"/>
<keyword evidence="2" id="KW-0288">FMN</keyword>
<gene>
    <name evidence="5" type="ORF">EPA93_00405</name>
</gene>
<name>A0A4P6JHN7_KTERU</name>
<dbReference type="Gene3D" id="3.40.50.360">
    <property type="match status" value="1"/>
</dbReference>
<keyword evidence="6" id="KW-1185">Reference proteome</keyword>
<evidence type="ECO:0000313" key="6">
    <source>
        <dbReference type="Proteomes" id="UP000290365"/>
    </source>
</evidence>
<dbReference type="KEGG" id="kbs:EPA93_00405"/>
<dbReference type="PANTHER" id="PTHR43408:SF2">
    <property type="entry name" value="FMN REDUCTASE (NADPH)"/>
    <property type="match status" value="1"/>
</dbReference>
<dbReference type="EMBL" id="CP035758">
    <property type="protein sequence ID" value="QBD74535.1"/>
    <property type="molecule type" value="Genomic_DNA"/>
</dbReference>
<dbReference type="PANTHER" id="PTHR43408">
    <property type="entry name" value="FMN REDUCTASE (NADPH)"/>
    <property type="match status" value="1"/>
</dbReference>
<dbReference type="InterPro" id="IPR029039">
    <property type="entry name" value="Flavoprotein-like_sf"/>
</dbReference>
<feature type="domain" description="NADPH-dependent FMN reductase-like" evidence="4">
    <location>
        <begin position="30"/>
        <end position="180"/>
    </location>
</feature>
<dbReference type="GO" id="GO:0016491">
    <property type="term" value="F:oxidoreductase activity"/>
    <property type="evidence" value="ECO:0007669"/>
    <property type="project" value="UniProtKB-KW"/>
</dbReference>
<proteinExistence type="predicted"/>